<protein>
    <submittedName>
        <fullName evidence="1">Uncharacterized protein</fullName>
    </submittedName>
</protein>
<organism evidence="1 2">
    <name type="scientific">Colletotrichum gloeosporioides (strain Cg-14)</name>
    <name type="common">Anthracnose fungus</name>
    <name type="synonym">Glomerella cingulata</name>
    <dbReference type="NCBI Taxonomy" id="1237896"/>
    <lineage>
        <taxon>Eukaryota</taxon>
        <taxon>Fungi</taxon>
        <taxon>Dikarya</taxon>
        <taxon>Ascomycota</taxon>
        <taxon>Pezizomycotina</taxon>
        <taxon>Sordariomycetes</taxon>
        <taxon>Hypocreomycetidae</taxon>
        <taxon>Glomerellales</taxon>
        <taxon>Glomerellaceae</taxon>
        <taxon>Colletotrichum</taxon>
        <taxon>Colletotrichum gloeosporioides species complex</taxon>
    </lineage>
</organism>
<name>T0K3G8_COLGC</name>
<evidence type="ECO:0000313" key="2">
    <source>
        <dbReference type="Proteomes" id="UP000015530"/>
    </source>
</evidence>
<dbReference type="Proteomes" id="UP000015530">
    <property type="component" value="Unassembled WGS sequence"/>
</dbReference>
<reference evidence="2" key="1">
    <citation type="journal article" date="2013" name="Mol. Plant Microbe Interact.">
        <title>Global aspects of pacC regulation of pathogenicity genes in Colletotrichum gloeosporioides as revealed by transcriptome analysis.</title>
        <authorList>
            <person name="Alkan N."/>
            <person name="Meng X."/>
            <person name="Friedlander G."/>
            <person name="Reuveni E."/>
            <person name="Sukno S."/>
            <person name="Sherman A."/>
            <person name="Thon M."/>
            <person name="Fluhr R."/>
            <person name="Prusky D."/>
        </authorList>
    </citation>
    <scope>NUCLEOTIDE SEQUENCE [LARGE SCALE GENOMIC DNA]</scope>
    <source>
        <strain evidence="2">Cg-14</strain>
    </source>
</reference>
<comment type="caution">
    <text evidence="1">The sequence shown here is derived from an EMBL/GenBank/DDBJ whole genome shotgun (WGS) entry which is preliminary data.</text>
</comment>
<evidence type="ECO:0000313" key="1">
    <source>
        <dbReference type="EMBL" id="EQB46294.1"/>
    </source>
</evidence>
<gene>
    <name evidence="1" type="ORF">CGLO_14667</name>
</gene>
<sequence length="17" mass="1951">MEELISKTGRSWSSINL</sequence>
<dbReference type="HOGENOM" id="CLU_3431994_0_0_1"/>
<proteinExistence type="predicted"/>
<dbReference type="EMBL" id="AMYD01003455">
    <property type="protein sequence ID" value="EQB46294.1"/>
    <property type="molecule type" value="Genomic_DNA"/>
</dbReference>
<accession>T0K3G8</accession>
<dbReference type="AlphaFoldDB" id="T0K3G8"/>